<comment type="caution">
    <text evidence="2">The sequence shown here is derived from an EMBL/GenBank/DDBJ whole genome shotgun (WGS) entry which is preliminary data.</text>
</comment>
<gene>
    <name evidence="2" type="ORF">WKV53_11135</name>
</gene>
<protein>
    <submittedName>
        <fullName evidence="2">Serine protease</fullName>
    </submittedName>
</protein>
<feature type="chain" id="PRO_5046906749" evidence="1">
    <location>
        <begin position="21"/>
        <end position="443"/>
    </location>
</feature>
<keyword evidence="2" id="KW-0378">Hydrolase</keyword>
<dbReference type="GO" id="GO:0008233">
    <property type="term" value="F:peptidase activity"/>
    <property type="evidence" value="ECO:0007669"/>
    <property type="project" value="UniProtKB-KW"/>
</dbReference>
<dbReference type="PANTHER" id="PTHR43019:SF23">
    <property type="entry name" value="PROTEASE DO-LIKE 5, CHLOROPLASTIC"/>
    <property type="match status" value="1"/>
</dbReference>
<proteinExistence type="predicted"/>
<dbReference type="PANTHER" id="PTHR43019">
    <property type="entry name" value="SERINE ENDOPROTEASE DEGS"/>
    <property type="match status" value="1"/>
</dbReference>
<dbReference type="Proteomes" id="UP001371305">
    <property type="component" value="Unassembled WGS sequence"/>
</dbReference>
<reference evidence="2 3" key="1">
    <citation type="submission" date="2024-04" db="EMBL/GenBank/DDBJ databases">
        <title>Luteolibacter sp. isolated from soil.</title>
        <authorList>
            <person name="An J."/>
        </authorList>
    </citation>
    <scope>NUCLEOTIDE SEQUENCE [LARGE SCALE GENOMIC DNA]</scope>
    <source>
        <strain evidence="2 3">Y139</strain>
    </source>
</reference>
<dbReference type="InterPro" id="IPR001940">
    <property type="entry name" value="Peptidase_S1C"/>
</dbReference>
<feature type="signal peptide" evidence="1">
    <location>
        <begin position="1"/>
        <end position="20"/>
    </location>
</feature>
<dbReference type="PRINTS" id="PR00834">
    <property type="entry name" value="PROTEASES2C"/>
</dbReference>
<sequence>MKSHLPRALAILLTLSAAFAQEGRKFDKLLDYEDVIIRKVEPDGIRIMHKGGIAKIPFERLPPELVAELGLNAEDAELHRKNTTVAENEAANREKGADFLKSRATKLVGIILQVKEGGILLSPAGFTTGKTKEIKVPYTVQEDGPTTLQPNRKPKIVKGFTTKTVPEVITVEVAWLSCDTKPYIDGMKFEKDVYVVGKYTYVGTDGAERTVPSFTTDSTALLTAGGHGDAAEAAKKPVGIATGTGFFITASGHMLTNNHVVANRTKIEVEVGGKFVPAKVLKFDATNDVALLKVEAENTKWLPLGEEKGIGLAKPVFTVGFPQVTVQGSSAKFTEGSVSSLSGANDDGRYFQISVPIQPGNSGSPLVDGTGKVVGIVSATLGSGVSSRGLEINQNVNYALKIGYAKSMLGSAFTPPAPLANPPKTREALVQATADAVALIKAQ</sequence>
<dbReference type="EMBL" id="JBBUKT010000003">
    <property type="protein sequence ID" value="MEK7951056.1"/>
    <property type="molecule type" value="Genomic_DNA"/>
</dbReference>
<dbReference type="Gene3D" id="2.40.10.10">
    <property type="entry name" value="Trypsin-like serine proteases"/>
    <property type="match status" value="2"/>
</dbReference>
<keyword evidence="2" id="KW-0645">Protease</keyword>
<dbReference type="InterPro" id="IPR009003">
    <property type="entry name" value="Peptidase_S1_PA"/>
</dbReference>
<dbReference type="Pfam" id="PF13365">
    <property type="entry name" value="Trypsin_2"/>
    <property type="match status" value="1"/>
</dbReference>
<dbReference type="GO" id="GO:0006508">
    <property type="term" value="P:proteolysis"/>
    <property type="evidence" value="ECO:0007669"/>
    <property type="project" value="UniProtKB-KW"/>
</dbReference>
<dbReference type="SUPFAM" id="SSF50494">
    <property type="entry name" value="Trypsin-like serine proteases"/>
    <property type="match status" value="1"/>
</dbReference>
<organism evidence="2 3">
    <name type="scientific">Luteolibacter soli</name>
    <dbReference type="NCBI Taxonomy" id="3135280"/>
    <lineage>
        <taxon>Bacteria</taxon>
        <taxon>Pseudomonadati</taxon>
        <taxon>Verrucomicrobiota</taxon>
        <taxon>Verrucomicrobiia</taxon>
        <taxon>Verrucomicrobiales</taxon>
        <taxon>Verrucomicrobiaceae</taxon>
        <taxon>Luteolibacter</taxon>
    </lineage>
</organism>
<evidence type="ECO:0000313" key="3">
    <source>
        <dbReference type="Proteomes" id="UP001371305"/>
    </source>
</evidence>
<keyword evidence="1" id="KW-0732">Signal</keyword>
<evidence type="ECO:0000313" key="2">
    <source>
        <dbReference type="EMBL" id="MEK7951056.1"/>
    </source>
</evidence>
<keyword evidence="3" id="KW-1185">Reference proteome</keyword>
<evidence type="ECO:0000256" key="1">
    <source>
        <dbReference type="SAM" id="SignalP"/>
    </source>
</evidence>
<name>A0ABU9ATI2_9BACT</name>
<dbReference type="InterPro" id="IPR043504">
    <property type="entry name" value="Peptidase_S1_PA_chymotrypsin"/>
</dbReference>
<dbReference type="RefSeq" id="WP_341404658.1">
    <property type="nucleotide sequence ID" value="NZ_JBBUKT010000003.1"/>
</dbReference>
<accession>A0ABU9ATI2</accession>